<evidence type="ECO:0000313" key="4">
    <source>
        <dbReference type="Proteomes" id="UP000241566"/>
    </source>
</evidence>
<dbReference type="RefSeq" id="WP_008987198.1">
    <property type="nucleotide sequence ID" value="NZ_CP131601.1"/>
</dbReference>
<organism evidence="2 3">
    <name type="scientific">Photobacterium leiognathi</name>
    <dbReference type="NCBI Taxonomy" id="553611"/>
    <lineage>
        <taxon>Bacteria</taxon>
        <taxon>Pseudomonadati</taxon>
        <taxon>Pseudomonadota</taxon>
        <taxon>Gammaproteobacteria</taxon>
        <taxon>Vibrionales</taxon>
        <taxon>Vibrionaceae</taxon>
        <taxon>Photobacterium</taxon>
    </lineage>
</organism>
<dbReference type="Proteomes" id="UP000241566">
    <property type="component" value="Unassembled WGS sequence"/>
</dbReference>
<sequence length="105" mass="11733">MDFFVPSATDLEQAKTVYSSIAAHVSAPVPNDDKRVSKLVWSHEDTVCIAEVGQQPPEIFRAPEEILAIFECGDVYKICTQNRGVINFDPILANTKDVSKVEYFK</sequence>
<comment type="caution">
    <text evidence="2">The sequence shown here is derived from an EMBL/GenBank/DDBJ whole genome shotgun (WGS) entry which is preliminary data.</text>
</comment>
<name>A0A0D8MAG5_PHOLE</name>
<dbReference type="EMBL" id="PYOJ01000010">
    <property type="protein sequence ID" value="PSV90083.1"/>
    <property type="molecule type" value="Genomic_DNA"/>
</dbReference>
<keyword evidence="4" id="KW-1185">Reference proteome</keyword>
<dbReference type="GeneID" id="99742086"/>
<evidence type="ECO:0000313" key="3">
    <source>
        <dbReference type="Proteomes" id="UP000240410"/>
    </source>
</evidence>
<proteinExistence type="predicted"/>
<reference evidence="2 3" key="1">
    <citation type="submission" date="2018-03" db="EMBL/GenBank/DDBJ databases">
        <title>Whole genome sequencing of Histamine producing bacteria.</title>
        <authorList>
            <person name="Butler K."/>
        </authorList>
    </citation>
    <scope>NUCLEOTIDE SEQUENCE [LARGE SCALE GENOMIC DNA]</scope>
    <source>
        <strain evidence="1 4">ATCC 25521</strain>
        <strain evidence="2 3">ATCC 33979</strain>
    </source>
</reference>
<dbReference type="EMBL" id="PYOI01000004">
    <property type="protein sequence ID" value="PSV85704.1"/>
    <property type="molecule type" value="Genomic_DNA"/>
</dbReference>
<protein>
    <submittedName>
        <fullName evidence="2">Uncharacterized protein</fullName>
    </submittedName>
</protein>
<evidence type="ECO:0000313" key="2">
    <source>
        <dbReference type="EMBL" id="PSV90083.1"/>
    </source>
</evidence>
<dbReference type="AlphaFoldDB" id="A0A0D8MAG5"/>
<accession>A0A0D8MAG5</accession>
<gene>
    <name evidence="2" type="ORF">CTM89_10720</name>
    <name evidence="1" type="ORF">CTM94_04880</name>
</gene>
<evidence type="ECO:0000313" key="1">
    <source>
        <dbReference type="EMBL" id="PSV85704.1"/>
    </source>
</evidence>
<dbReference type="OrthoDB" id="8482106at2"/>
<dbReference type="Proteomes" id="UP000240410">
    <property type="component" value="Unassembled WGS sequence"/>
</dbReference>